<feature type="region of interest" description="Disordered" evidence="1">
    <location>
        <begin position="22"/>
        <end position="57"/>
    </location>
</feature>
<evidence type="ECO:0000256" key="1">
    <source>
        <dbReference type="SAM" id="MobiDB-lite"/>
    </source>
</evidence>
<reference evidence="3" key="1">
    <citation type="submission" date="2014-03" db="EMBL/GenBank/DDBJ databases">
        <authorList>
            <person name="Aksoy S."/>
            <person name="Warren W."/>
            <person name="Wilson R.K."/>
        </authorList>
    </citation>
    <scope>NUCLEOTIDE SEQUENCE [LARGE SCALE GENOMIC DNA]</scope>
    <source>
        <strain evidence="3">IAEA</strain>
    </source>
</reference>
<proteinExistence type="predicted"/>
<organism evidence="2 3">
    <name type="scientific">Glossina pallidipes</name>
    <name type="common">Tsetse fly</name>
    <dbReference type="NCBI Taxonomy" id="7398"/>
    <lineage>
        <taxon>Eukaryota</taxon>
        <taxon>Metazoa</taxon>
        <taxon>Ecdysozoa</taxon>
        <taxon>Arthropoda</taxon>
        <taxon>Hexapoda</taxon>
        <taxon>Insecta</taxon>
        <taxon>Pterygota</taxon>
        <taxon>Neoptera</taxon>
        <taxon>Endopterygota</taxon>
        <taxon>Diptera</taxon>
        <taxon>Brachycera</taxon>
        <taxon>Muscomorpha</taxon>
        <taxon>Hippoboscoidea</taxon>
        <taxon>Glossinidae</taxon>
        <taxon>Glossina</taxon>
    </lineage>
</organism>
<reference evidence="2" key="2">
    <citation type="submission" date="2020-05" db="UniProtKB">
        <authorList>
            <consortium name="EnsemblMetazoa"/>
        </authorList>
    </citation>
    <scope>IDENTIFICATION</scope>
    <source>
        <strain evidence="2">IAEA</strain>
    </source>
</reference>
<dbReference type="AlphaFoldDB" id="A0A1B0A6S6"/>
<accession>A0A1B0A6S6</accession>
<name>A0A1B0A6S6_GLOPL</name>
<keyword evidence="3" id="KW-1185">Reference proteome</keyword>
<dbReference type="EnsemblMetazoa" id="GPAI036077-RA">
    <property type="protein sequence ID" value="GPAI036077-PA"/>
    <property type="gene ID" value="GPAI036077"/>
</dbReference>
<dbReference type="VEuPathDB" id="VectorBase:GPAI036077"/>
<evidence type="ECO:0000313" key="3">
    <source>
        <dbReference type="Proteomes" id="UP000092445"/>
    </source>
</evidence>
<dbReference type="Proteomes" id="UP000092445">
    <property type="component" value="Unassembled WGS sequence"/>
</dbReference>
<sequence>MSDLVDRLTVLRQKTAQEISEQVADITRKRSNKPPAIQGERLASTSSVGSAIDGTGTKVEGHQKEAYKRKGAHLLFGETFINFLQELIGFPAIGVRESQQQ</sequence>
<evidence type="ECO:0000313" key="2">
    <source>
        <dbReference type="EnsemblMetazoa" id="GPAI036077-PA"/>
    </source>
</evidence>
<protein>
    <submittedName>
        <fullName evidence="2">Uncharacterized protein</fullName>
    </submittedName>
</protein>